<gene>
    <name evidence="8" type="ORF">FOA19_10400</name>
</gene>
<dbReference type="RefSeq" id="WP_149090768.1">
    <property type="nucleotide sequence ID" value="NZ_VKKY01000002.1"/>
</dbReference>
<comment type="similarity">
    <text evidence="1">Belongs to the sigma-70 factor family. ECF subfamily.</text>
</comment>
<dbReference type="PANTHER" id="PTHR43133:SF62">
    <property type="entry name" value="RNA POLYMERASE SIGMA FACTOR SIGZ"/>
    <property type="match status" value="1"/>
</dbReference>
<dbReference type="InterPro" id="IPR013325">
    <property type="entry name" value="RNA_pol_sigma_r2"/>
</dbReference>
<organism evidence="8 9">
    <name type="scientific">Rufibacter hautae</name>
    <dbReference type="NCBI Taxonomy" id="2595005"/>
    <lineage>
        <taxon>Bacteria</taxon>
        <taxon>Pseudomonadati</taxon>
        <taxon>Bacteroidota</taxon>
        <taxon>Cytophagia</taxon>
        <taxon>Cytophagales</taxon>
        <taxon>Hymenobacteraceae</taxon>
        <taxon>Rufibacter</taxon>
    </lineage>
</organism>
<evidence type="ECO:0000256" key="1">
    <source>
        <dbReference type="ARBA" id="ARBA00010641"/>
    </source>
</evidence>
<keyword evidence="9" id="KW-1185">Reference proteome</keyword>
<reference evidence="8 9" key="1">
    <citation type="submission" date="2019-07" db="EMBL/GenBank/DDBJ databases">
        <title>Rufibacter sp. nov., isolated from lake sediment.</title>
        <authorList>
            <person name="Qu J.-H."/>
        </authorList>
    </citation>
    <scope>NUCLEOTIDE SEQUENCE [LARGE SCALE GENOMIC DNA]</scope>
    <source>
        <strain evidence="8 9">NBS58-1</strain>
    </source>
</reference>
<dbReference type="Pfam" id="PF04545">
    <property type="entry name" value="Sigma70_r4"/>
    <property type="match status" value="1"/>
</dbReference>
<evidence type="ECO:0000313" key="8">
    <source>
        <dbReference type="EMBL" id="KAA3437705.1"/>
    </source>
</evidence>
<keyword evidence="4" id="KW-0238">DNA-binding</keyword>
<accession>A0A5B6TEJ0</accession>
<evidence type="ECO:0000313" key="9">
    <source>
        <dbReference type="Proteomes" id="UP000324133"/>
    </source>
</evidence>
<evidence type="ECO:0000256" key="3">
    <source>
        <dbReference type="ARBA" id="ARBA00023082"/>
    </source>
</evidence>
<comment type="caution">
    <text evidence="8">The sequence shown here is derived from an EMBL/GenBank/DDBJ whole genome shotgun (WGS) entry which is preliminary data.</text>
</comment>
<dbReference type="AlphaFoldDB" id="A0A5B6TEJ0"/>
<keyword evidence="5" id="KW-0804">Transcription</keyword>
<evidence type="ECO:0000256" key="5">
    <source>
        <dbReference type="ARBA" id="ARBA00023163"/>
    </source>
</evidence>
<evidence type="ECO:0000256" key="4">
    <source>
        <dbReference type="ARBA" id="ARBA00023125"/>
    </source>
</evidence>
<name>A0A5B6TEJ0_9BACT</name>
<dbReference type="Pfam" id="PF04542">
    <property type="entry name" value="Sigma70_r2"/>
    <property type="match status" value="1"/>
</dbReference>
<dbReference type="InterPro" id="IPR007627">
    <property type="entry name" value="RNA_pol_sigma70_r2"/>
</dbReference>
<evidence type="ECO:0000256" key="2">
    <source>
        <dbReference type="ARBA" id="ARBA00023015"/>
    </source>
</evidence>
<dbReference type="GO" id="GO:0003677">
    <property type="term" value="F:DNA binding"/>
    <property type="evidence" value="ECO:0007669"/>
    <property type="project" value="UniProtKB-KW"/>
</dbReference>
<feature type="domain" description="RNA polymerase sigma-70 region 4" evidence="7">
    <location>
        <begin position="131"/>
        <end position="175"/>
    </location>
</feature>
<dbReference type="Gene3D" id="1.10.1740.10">
    <property type="match status" value="1"/>
</dbReference>
<dbReference type="InterPro" id="IPR014284">
    <property type="entry name" value="RNA_pol_sigma-70_dom"/>
</dbReference>
<evidence type="ECO:0000259" key="6">
    <source>
        <dbReference type="Pfam" id="PF04542"/>
    </source>
</evidence>
<protein>
    <submittedName>
        <fullName evidence="8">Sigma-70 family RNA polymerase sigma factor</fullName>
    </submittedName>
</protein>
<dbReference type="InterPro" id="IPR036388">
    <property type="entry name" value="WH-like_DNA-bd_sf"/>
</dbReference>
<dbReference type="SUPFAM" id="SSF88946">
    <property type="entry name" value="Sigma2 domain of RNA polymerase sigma factors"/>
    <property type="match status" value="1"/>
</dbReference>
<dbReference type="EMBL" id="VKKY01000002">
    <property type="protein sequence ID" value="KAA3437705.1"/>
    <property type="molecule type" value="Genomic_DNA"/>
</dbReference>
<keyword evidence="3" id="KW-0731">Sigma factor</keyword>
<dbReference type="GO" id="GO:0016987">
    <property type="term" value="F:sigma factor activity"/>
    <property type="evidence" value="ECO:0007669"/>
    <property type="project" value="UniProtKB-KW"/>
</dbReference>
<dbReference type="InterPro" id="IPR039425">
    <property type="entry name" value="RNA_pol_sigma-70-like"/>
</dbReference>
<dbReference type="InterPro" id="IPR013324">
    <property type="entry name" value="RNA_pol_sigma_r3/r4-like"/>
</dbReference>
<dbReference type="GO" id="GO:0006352">
    <property type="term" value="P:DNA-templated transcription initiation"/>
    <property type="evidence" value="ECO:0007669"/>
    <property type="project" value="InterPro"/>
</dbReference>
<evidence type="ECO:0000259" key="7">
    <source>
        <dbReference type="Pfam" id="PF04545"/>
    </source>
</evidence>
<proteinExistence type="inferred from homology"/>
<dbReference type="OrthoDB" id="9784272at2"/>
<keyword evidence="2" id="KW-0805">Transcription regulation</keyword>
<dbReference type="NCBIfam" id="TIGR02937">
    <property type="entry name" value="sigma70-ECF"/>
    <property type="match status" value="1"/>
</dbReference>
<dbReference type="PANTHER" id="PTHR43133">
    <property type="entry name" value="RNA POLYMERASE ECF-TYPE SIGMA FACTO"/>
    <property type="match status" value="1"/>
</dbReference>
<sequence length="181" mass="20396">MVESRFGGVAEEKLLEAIRKGKQEAFGLLYDTYAPVLMGMISRMVSQTELAEEVLKETFLTIWSRIHIFDPSQSRFLTWSLALARGIALEAQKNGKYLQLNQSGKTETSPLTEVKKEDFLKDARTNEAFCQLEPQERAILDLIYLKGYSCSQASQALGISEEQLKSRLKTAFKHIAAEKTA</sequence>
<dbReference type="Proteomes" id="UP000324133">
    <property type="component" value="Unassembled WGS sequence"/>
</dbReference>
<feature type="domain" description="RNA polymerase sigma-70 region 2" evidence="6">
    <location>
        <begin position="29"/>
        <end position="90"/>
    </location>
</feature>
<dbReference type="SUPFAM" id="SSF88659">
    <property type="entry name" value="Sigma3 and sigma4 domains of RNA polymerase sigma factors"/>
    <property type="match status" value="1"/>
</dbReference>
<dbReference type="InterPro" id="IPR007630">
    <property type="entry name" value="RNA_pol_sigma70_r4"/>
</dbReference>
<dbReference type="Gene3D" id="1.10.10.10">
    <property type="entry name" value="Winged helix-like DNA-binding domain superfamily/Winged helix DNA-binding domain"/>
    <property type="match status" value="1"/>
</dbReference>